<comment type="caution">
    <text evidence="9">The sequence shown here is derived from an EMBL/GenBank/DDBJ whole genome shotgun (WGS) entry which is preliminary data.</text>
</comment>
<dbReference type="PANTHER" id="PTHR30558:SF3">
    <property type="entry name" value="BIOPOLYMER TRANSPORT PROTEIN EXBD-RELATED"/>
    <property type="match status" value="1"/>
</dbReference>
<evidence type="ECO:0000256" key="2">
    <source>
        <dbReference type="ARBA" id="ARBA00005811"/>
    </source>
</evidence>
<keyword evidence="6 8" id="KW-0472">Membrane</keyword>
<dbReference type="RefSeq" id="WP_184431466.1">
    <property type="nucleotide sequence ID" value="NZ_JACIGI010000003.1"/>
</dbReference>
<organism evidence="9 10">
    <name type="scientific">Roseospira goensis</name>
    <dbReference type="NCBI Taxonomy" id="391922"/>
    <lineage>
        <taxon>Bacteria</taxon>
        <taxon>Pseudomonadati</taxon>
        <taxon>Pseudomonadota</taxon>
        <taxon>Alphaproteobacteria</taxon>
        <taxon>Rhodospirillales</taxon>
        <taxon>Rhodospirillaceae</taxon>
        <taxon>Roseospira</taxon>
    </lineage>
</organism>
<sequence>MRLRRSPRRRAPETIVALIDVVFFLLVFFMLVGRLDATAPFEVTPPLATVGTDLPAGGVTVSVSETGALALDGRPVSRAALLAALRPRADAADGPPLVRINAHAAVALRVLLPLVTALEGIGMTTVVLVVTPNAA</sequence>
<evidence type="ECO:0000256" key="5">
    <source>
        <dbReference type="ARBA" id="ARBA00022989"/>
    </source>
</evidence>
<keyword evidence="5 8" id="KW-1133">Transmembrane helix</keyword>
<keyword evidence="7" id="KW-0813">Transport</keyword>
<evidence type="ECO:0000256" key="3">
    <source>
        <dbReference type="ARBA" id="ARBA00022475"/>
    </source>
</evidence>
<evidence type="ECO:0000256" key="1">
    <source>
        <dbReference type="ARBA" id="ARBA00004162"/>
    </source>
</evidence>
<name>A0A7W6RYE1_9PROT</name>
<keyword evidence="7" id="KW-0653">Protein transport</keyword>
<keyword evidence="10" id="KW-1185">Reference proteome</keyword>
<evidence type="ECO:0000256" key="4">
    <source>
        <dbReference type="ARBA" id="ARBA00022692"/>
    </source>
</evidence>
<evidence type="ECO:0000313" key="10">
    <source>
        <dbReference type="Proteomes" id="UP000555728"/>
    </source>
</evidence>
<proteinExistence type="inferred from homology"/>
<evidence type="ECO:0000313" key="9">
    <source>
        <dbReference type="EMBL" id="MBB4284847.1"/>
    </source>
</evidence>
<accession>A0A7W6RYE1</accession>
<dbReference type="PANTHER" id="PTHR30558">
    <property type="entry name" value="EXBD MEMBRANE COMPONENT OF PMF-DRIVEN MACROMOLECULE IMPORT SYSTEM"/>
    <property type="match status" value="1"/>
</dbReference>
<comment type="similarity">
    <text evidence="2 7">Belongs to the ExbD/TolR family.</text>
</comment>
<dbReference type="GO" id="GO:0005886">
    <property type="term" value="C:plasma membrane"/>
    <property type="evidence" value="ECO:0007669"/>
    <property type="project" value="UniProtKB-SubCell"/>
</dbReference>
<dbReference type="Pfam" id="PF02472">
    <property type="entry name" value="ExbD"/>
    <property type="match status" value="1"/>
</dbReference>
<evidence type="ECO:0000256" key="7">
    <source>
        <dbReference type="RuleBase" id="RU003879"/>
    </source>
</evidence>
<dbReference type="AlphaFoldDB" id="A0A7W6RYE1"/>
<dbReference type="GO" id="GO:0022857">
    <property type="term" value="F:transmembrane transporter activity"/>
    <property type="evidence" value="ECO:0007669"/>
    <property type="project" value="InterPro"/>
</dbReference>
<dbReference type="EMBL" id="JACIGI010000003">
    <property type="protein sequence ID" value="MBB4284847.1"/>
    <property type="molecule type" value="Genomic_DNA"/>
</dbReference>
<gene>
    <name evidence="9" type="ORF">GGD88_000558</name>
</gene>
<evidence type="ECO:0000256" key="8">
    <source>
        <dbReference type="SAM" id="Phobius"/>
    </source>
</evidence>
<evidence type="ECO:0000256" key="6">
    <source>
        <dbReference type="ARBA" id="ARBA00023136"/>
    </source>
</evidence>
<comment type="subcellular location">
    <subcellularLocation>
        <location evidence="1">Cell membrane</location>
        <topology evidence="1">Single-pass membrane protein</topology>
    </subcellularLocation>
    <subcellularLocation>
        <location evidence="7">Cell membrane</location>
        <topology evidence="7">Single-pass type II membrane protein</topology>
    </subcellularLocation>
</comment>
<feature type="transmembrane region" description="Helical" evidence="8">
    <location>
        <begin position="12"/>
        <end position="32"/>
    </location>
</feature>
<dbReference type="GO" id="GO:0015031">
    <property type="term" value="P:protein transport"/>
    <property type="evidence" value="ECO:0007669"/>
    <property type="project" value="UniProtKB-KW"/>
</dbReference>
<dbReference type="Proteomes" id="UP000555728">
    <property type="component" value="Unassembled WGS sequence"/>
</dbReference>
<keyword evidence="4 7" id="KW-0812">Transmembrane</keyword>
<keyword evidence="3" id="KW-1003">Cell membrane</keyword>
<protein>
    <submittedName>
        <fullName evidence="9">Biopolymer transport protein ExbD</fullName>
    </submittedName>
</protein>
<dbReference type="InterPro" id="IPR003400">
    <property type="entry name" value="ExbD"/>
</dbReference>
<reference evidence="9 10" key="1">
    <citation type="submission" date="2020-08" db="EMBL/GenBank/DDBJ databases">
        <title>Genome sequencing of Purple Non-Sulfur Bacteria from various extreme environments.</title>
        <authorList>
            <person name="Mayer M."/>
        </authorList>
    </citation>
    <scope>NUCLEOTIDE SEQUENCE [LARGE SCALE GENOMIC DNA]</scope>
    <source>
        <strain evidence="9 10">JA135</strain>
    </source>
</reference>